<evidence type="ECO:0000313" key="2">
    <source>
        <dbReference type="EMBL" id="RYO79003.1"/>
    </source>
</evidence>
<dbReference type="PROSITE" id="PS50020">
    <property type="entry name" value="WW_DOMAIN_2"/>
    <property type="match status" value="1"/>
</dbReference>
<reference evidence="2 3" key="1">
    <citation type="submission" date="2018-06" db="EMBL/GenBank/DDBJ databases">
        <title>Complete Genomes of Monosporascus.</title>
        <authorList>
            <person name="Robinson A.J."/>
            <person name="Natvig D.O."/>
        </authorList>
    </citation>
    <scope>NUCLEOTIDE SEQUENCE [LARGE SCALE GENOMIC DNA]</scope>
    <source>
        <strain evidence="2 3">CBS 609.92</strain>
    </source>
</reference>
<accession>A0ABY0GX96</accession>
<keyword evidence="3" id="KW-1185">Reference proteome</keyword>
<evidence type="ECO:0000259" key="1">
    <source>
        <dbReference type="PROSITE" id="PS50020"/>
    </source>
</evidence>
<comment type="caution">
    <text evidence="2">The sequence shown here is derived from an EMBL/GenBank/DDBJ whole genome shotgun (WGS) entry which is preliminary data.</text>
</comment>
<dbReference type="Proteomes" id="UP000294003">
    <property type="component" value="Unassembled WGS sequence"/>
</dbReference>
<evidence type="ECO:0000313" key="3">
    <source>
        <dbReference type="Proteomes" id="UP000294003"/>
    </source>
</evidence>
<dbReference type="EMBL" id="QJNS01000351">
    <property type="protein sequence ID" value="RYO79003.1"/>
    <property type="molecule type" value="Genomic_DNA"/>
</dbReference>
<dbReference type="PANTHER" id="PTHR33112:SF12">
    <property type="entry name" value="HETEROKARYON INCOMPATIBILITY DOMAIN-CONTAINING PROTEIN"/>
    <property type="match status" value="1"/>
</dbReference>
<feature type="domain" description="WW" evidence="1">
    <location>
        <begin position="516"/>
        <end position="549"/>
    </location>
</feature>
<dbReference type="PANTHER" id="PTHR33112">
    <property type="entry name" value="DOMAIN PROTEIN, PUTATIVE-RELATED"/>
    <property type="match status" value="1"/>
</dbReference>
<name>A0ABY0GX96_9PEZI</name>
<dbReference type="Pfam" id="PF06985">
    <property type="entry name" value="HET"/>
    <property type="match status" value="1"/>
</dbReference>
<gene>
    <name evidence="2" type="ORF">DL762_008393</name>
</gene>
<organism evidence="2 3">
    <name type="scientific">Monosporascus cannonballus</name>
    <dbReference type="NCBI Taxonomy" id="155416"/>
    <lineage>
        <taxon>Eukaryota</taxon>
        <taxon>Fungi</taxon>
        <taxon>Dikarya</taxon>
        <taxon>Ascomycota</taxon>
        <taxon>Pezizomycotina</taxon>
        <taxon>Sordariomycetes</taxon>
        <taxon>Xylariomycetidae</taxon>
        <taxon>Xylariales</taxon>
        <taxon>Xylariales incertae sedis</taxon>
        <taxon>Monosporascus</taxon>
    </lineage>
</organism>
<sequence>MCLSLHETNLVTGGREPFYGPYDFYLGTALDLESRARRCDGCRSIFETTHAIHIQKKDGGYECAVTAHLRSAQPRLIILSGNLDGVQSTDFASRLANIQKLYSTHCFSTERVVAGEKRGRQCDAEFVNVELIRKWMRRCDAAHDHTCGREYDMFLLPTAELSFIDVEDLCIVTPKSTVRYAALSYVWGAVAVLRALKSNIADLRQPGAFSLPQYQLPRTIWDAVTLCSRLGIRYLWVDSVCIVQDDPVSQGEQLRAMSAVYGQACFTIAVLSAEHANAGIYRVGPTDFAYKPQEVVTLPSRTLILAASPPAIGLNALDISGIKWNTRGWTLQELVFSRRVLAMGKLATWACFGDQWTEDVESASELDDGPVPTDKVNDNKLGAITWPCVSAYSRLAKEYGRRDLSCSSDAISAFSGVMTPMSQWFPGGLLYGIAEFTFDIGLLWSTHRTGASLRCDPAPRPLLAEPLNYLFPRGPLLVTPLVAWQKCLVSSGAWIDIDNSYHVVRTHFCTHQSPPVPIPEGWTKHFDSAEGEFYYQHSSHAHVVPHPRFAYPIPPSVRYRDIDQRAYHPYLRYRGMLARVQLAIDATTRSGLSATLRECGATPEVDIMMDDGRWGGRIKLNLEKGTDVPAADMPYEIIVISEAALYLKKAAYAPYMFQEVGQRTELEGVEVYEMVNVLWIGRCEGGMAYRKGLGRVWKPAWHRAVLEEVELLLT</sequence>
<proteinExistence type="predicted"/>
<dbReference type="InterPro" id="IPR010730">
    <property type="entry name" value="HET"/>
</dbReference>
<protein>
    <recommendedName>
        <fullName evidence="1">WW domain-containing protein</fullName>
    </recommendedName>
</protein>
<dbReference type="InterPro" id="IPR001202">
    <property type="entry name" value="WW_dom"/>
</dbReference>